<comment type="caution">
    <text evidence="1">The sequence shown here is derived from an EMBL/GenBank/DDBJ whole genome shotgun (WGS) entry which is preliminary data.</text>
</comment>
<name>A0ACC5RF52_9HYPH</name>
<dbReference type="EMBL" id="JAENHL010000008">
    <property type="protein sequence ID" value="MBK1871234.1"/>
    <property type="molecule type" value="Genomic_DNA"/>
</dbReference>
<accession>A0ACC5RF52</accession>
<evidence type="ECO:0000313" key="2">
    <source>
        <dbReference type="Proteomes" id="UP000616151"/>
    </source>
</evidence>
<evidence type="ECO:0000313" key="1">
    <source>
        <dbReference type="EMBL" id="MBK1871234.1"/>
    </source>
</evidence>
<proteinExistence type="predicted"/>
<protein>
    <submittedName>
        <fullName evidence="1">HAD family phosphatase</fullName>
    </submittedName>
</protein>
<keyword evidence="2" id="KW-1185">Reference proteome</keyword>
<organism evidence="1 2">
    <name type="scientific">Taklimakanibacter albus</name>
    <dbReference type="NCBI Taxonomy" id="2800327"/>
    <lineage>
        <taxon>Bacteria</taxon>
        <taxon>Pseudomonadati</taxon>
        <taxon>Pseudomonadota</taxon>
        <taxon>Alphaproteobacteria</taxon>
        <taxon>Hyphomicrobiales</taxon>
        <taxon>Aestuariivirgaceae</taxon>
        <taxon>Taklimakanibacter</taxon>
    </lineage>
</organism>
<gene>
    <name evidence="1" type="ORF">JHL16_33015</name>
</gene>
<reference evidence="1" key="1">
    <citation type="submission" date="2021-01" db="EMBL/GenBank/DDBJ databases">
        <authorList>
            <person name="Sun Q."/>
        </authorList>
    </citation>
    <scope>NUCLEOTIDE SEQUENCE</scope>
    <source>
        <strain evidence="1">YIM B02566</strain>
    </source>
</reference>
<sequence length="222" mass="23925">MTIRAVAWDVDGTLVDSEPLHHDALLAACANWNVDISDIQGDEFRGVHMGDVWKAIAARMPATASEAEWNRANDDYYVRHRKVLKPMPLALETVKALDEAGITQICVSNAGRVILDANIDALGLADVMQFTLSLDDVAKGKPDPEPYMAGAARLKLRPDQVAAVEDSATGRRAARAAGLVVIAYDLGCTKLPDADYVTNDLSRILSVLAAHRPEKKRGAVGV</sequence>
<dbReference type="Proteomes" id="UP000616151">
    <property type="component" value="Unassembled WGS sequence"/>
</dbReference>